<evidence type="ECO:0000256" key="3">
    <source>
        <dbReference type="ARBA" id="ARBA00022840"/>
    </source>
</evidence>
<comment type="similarity">
    <text evidence="1">Belongs to the heat shock protein 70 family.</text>
</comment>
<evidence type="ECO:0000313" key="4">
    <source>
        <dbReference type="EMBL" id="KIY96658.1"/>
    </source>
</evidence>
<dbReference type="GO" id="GO:0032440">
    <property type="term" value="F:2-alkenal reductase [NAD(P)H] activity"/>
    <property type="evidence" value="ECO:0007669"/>
    <property type="project" value="UniProtKB-EC"/>
</dbReference>
<evidence type="ECO:0000256" key="2">
    <source>
        <dbReference type="ARBA" id="ARBA00022741"/>
    </source>
</evidence>
<protein>
    <submittedName>
        <fullName evidence="4">Molecular chaperone DnaK</fullName>
        <ecNumber evidence="4">1.3.1.74</ecNumber>
    </submittedName>
</protein>
<dbReference type="RefSeq" id="XP_013895678.1">
    <property type="nucleotide sequence ID" value="XM_014040224.1"/>
</dbReference>
<sequence length="105" mass="10939">MLSASGALVAGRLLAQQSSQLLTAGAVALLSKRSIRQARSVSSALRADEVIGIDLGTTNSCVAVMEGKTPRVIENAEGQRTTPSIVAFTDKGERLVGVPAKRQSF</sequence>
<dbReference type="EC" id="1.3.1.74" evidence="4"/>
<dbReference type="KEGG" id="mng:MNEG_11302"/>
<dbReference type="PANTHER" id="PTHR19375">
    <property type="entry name" value="HEAT SHOCK PROTEIN 70KDA"/>
    <property type="match status" value="1"/>
</dbReference>
<keyword evidence="5" id="KW-1185">Reference proteome</keyword>
<organism evidence="4 5">
    <name type="scientific">Monoraphidium neglectum</name>
    <dbReference type="NCBI Taxonomy" id="145388"/>
    <lineage>
        <taxon>Eukaryota</taxon>
        <taxon>Viridiplantae</taxon>
        <taxon>Chlorophyta</taxon>
        <taxon>core chlorophytes</taxon>
        <taxon>Chlorophyceae</taxon>
        <taxon>CS clade</taxon>
        <taxon>Sphaeropleales</taxon>
        <taxon>Selenastraceae</taxon>
        <taxon>Monoraphidium</taxon>
    </lineage>
</organism>
<dbReference type="GO" id="GO:0005524">
    <property type="term" value="F:ATP binding"/>
    <property type="evidence" value="ECO:0007669"/>
    <property type="project" value="UniProtKB-KW"/>
</dbReference>
<dbReference type="InterPro" id="IPR043129">
    <property type="entry name" value="ATPase_NBD"/>
</dbReference>
<dbReference type="GO" id="GO:0140662">
    <property type="term" value="F:ATP-dependent protein folding chaperone"/>
    <property type="evidence" value="ECO:0007669"/>
    <property type="project" value="InterPro"/>
</dbReference>
<dbReference type="GeneID" id="25728551"/>
<dbReference type="AlphaFoldDB" id="A0A0D2KLR4"/>
<dbReference type="Pfam" id="PF00012">
    <property type="entry name" value="HSP70"/>
    <property type="match status" value="1"/>
</dbReference>
<dbReference type="SUPFAM" id="SSF53067">
    <property type="entry name" value="Actin-like ATPase domain"/>
    <property type="match status" value="1"/>
</dbReference>
<dbReference type="EMBL" id="KK102901">
    <property type="protein sequence ID" value="KIY96658.1"/>
    <property type="molecule type" value="Genomic_DNA"/>
</dbReference>
<accession>A0A0D2KLR4</accession>
<proteinExistence type="inferred from homology"/>
<keyword evidence="3" id="KW-0067">ATP-binding</keyword>
<dbReference type="FunFam" id="3.30.420.40:FF:000028">
    <property type="entry name" value="heat shock 70 kDa protein-like"/>
    <property type="match status" value="1"/>
</dbReference>
<dbReference type="Gene3D" id="3.30.420.40">
    <property type="match status" value="1"/>
</dbReference>
<dbReference type="OrthoDB" id="2401965at2759"/>
<keyword evidence="2" id="KW-0547">Nucleotide-binding</keyword>
<gene>
    <name evidence="4" type="ORF">MNEG_11302</name>
</gene>
<keyword evidence="4" id="KW-0560">Oxidoreductase</keyword>
<dbReference type="PROSITE" id="PS00297">
    <property type="entry name" value="HSP70_1"/>
    <property type="match status" value="1"/>
</dbReference>
<dbReference type="Proteomes" id="UP000054498">
    <property type="component" value="Unassembled WGS sequence"/>
</dbReference>
<dbReference type="PRINTS" id="PR00301">
    <property type="entry name" value="HEATSHOCK70"/>
</dbReference>
<name>A0A0D2KLR4_9CHLO</name>
<evidence type="ECO:0000313" key="5">
    <source>
        <dbReference type="Proteomes" id="UP000054498"/>
    </source>
</evidence>
<evidence type="ECO:0000256" key="1">
    <source>
        <dbReference type="ARBA" id="ARBA00007381"/>
    </source>
</evidence>
<dbReference type="STRING" id="145388.A0A0D2KLR4"/>
<reference evidence="4 5" key="1">
    <citation type="journal article" date="2013" name="BMC Genomics">
        <title>Reconstruction of the lipid metabolism for the microalga Monoraphidium neglectum from its genome sequence reveals characteristics suitable for biofuel production.</title>
        <authorList>
            <person name="Bogen C."/>
            <person name="Al-Dilaimi A."/>
            <person name="Albersmeier A."/>
            <person name="Wichmann J."/>
            <person name="Grundmann M."/>
            <person name="Rupp O."/>
            <person name="Lauersen K.J."/>
            <person name="Blifernez-Klassen O."/>
            <person name="Kalinowski J."/>
            <person name="Goesmann A."/>
            <person name="Mussgnug J.H."/>
            <person name="Kruse O."/>
        </authorList>
    </citation>
    <scope>NUCLEOTIDE SEQUENCE [LARGE SCALE GENOMIC DNA]</scope>
    <source>
        <strain evidence="4 5">SAG 48.87</strain>
    </source>
</reference>
<dbReference type="InterPro" id="IPR013126">
    <property type="entry name" value="Hsp_70_fam"/>
</dbReference>
<dbReference type="InterPro" id="IPR018181">
    <property type="entry name" value="Heat_shock_70_CS"/>
</dbReference>